<dbReference type="Proteomes" id="UP000516428">
    <property type="component" value="Chromosome"/>
</dbReference>
<dbReference type="RefSeq" id="WP_188335140.1">
    <property type="nucleotide sequence ID" value="NZ_CP061281.1"/>
</dbReference>
<dbReference type="AlphaFoldDB" id="A0A7H1B0Y0"/>
<keyword evidence="4" id="KW-1185">Reference proteome</keyword>
<evidence type="ECO:0000256" key="2">
    <source>
        <dbReference type="SAM" id="SignalP"/>
    </source>
</evidence>
<feature type="signal peptide" evidence="2">
    <location>
        <begin position="1"/>
        <end position="25"/>
    </location>
</feature>
<organism evidence="3 4">
    <name type="scientific">Streptomyces xanthii</name>
    <dbReference type="NCBI Taxonomy" id="2768069"/>
    <lineage>
        <taxon>Bacteria</taxon>
        <taxon>Bacillati</taxon>
        <taxon>Actinomycetota</taxon>
        <taxon>Actinomycetes</taxon>
        <taxon>Kitasatosporales</taxon>
        <taxon>Streptomycetaceae</taxon>
        <taxon>Streptomyces</taxon>
    </lineage>
</organism>
<evidence type="ECO:0008006" key="5">
    <source>
        <dbReference type="Google" id="ProtNLM"/>
    </source>
</evidence>
<dbReference type="KEGG" id="sxn:IAG42_01335"/>
<keyword evidence="2" id="KW-0732">Signal</keyword>
<reference evidence="3 4" key="1">
    <citation type="submission" date="2020-09" db="EMBL/GenBank/DDBJ databases">
        <title>A novel species.</title>
        <authorList>
            <person name="Gao J."/>
        </authorList>
    </citation>
    <scope>NUCLEOTIDE SEQUENCE [LARGE SCALE GENOMIC DNA]</scope>
    <source>
        <strain evidence="3 4">CRXT-Y-14</strain>
    </source>
</reference>
<gene>
    <name evidence="3" type="ORF">IAG42_01335</name>
</gene>
<feature type="region of interest" description="Disordered" evidence="1">
    <location>
        <begin position="86"/>
        <end position="108"/>
    </location>
</feature>
<evidence type="ECO:0000313" key="3">
    <source>
        <dbReference type="EMBL" id="QNS02385.1"/>
    </source>
</evidence>
<evidence type="ECO:0000313" key="4">
    <source>
        <dbReference type="Proteomes" id="UP000516428"/>
    </source>
</evidence>
<dbReference type="EMBL" id="CP061281">
    <property type="protein sequence ID" value="QNS02385.1"/>
    <property type="molecule type" value="Genomic_DNA"/>
</dbReference>
<sequence>MGRRAWCGVAAAFVLGTGAAVTVSALGEPTSGVTVSPRPPADEMPRTRQALVAKWEQERAEAGLGLPEGWQKMSTDEIRTAYVSQRRANAGPPPTGAALDPEFAGPDR</sequence>
<proteinExistence type="predicted"/>
<evidence type="ECO:0000256" key="1">
    <source>
        <dbReference type="SAM" id="MobiDB-lite"/>
    </source>
</evidence>
<name>A0A7H1B0Y0_9ACTN</name>
<protein>
    <recommendedName>
        <fullName evidence="5">DUF4148 domain-containing protein</fullName>
    </recommendedName>
</protein>
<feature type="chain" id="PRO_5028890926" description="DUF4148 domain-containing protein" evidence="2">
    <location>
        <begin position="26"/>
        <end position="108"/>
    </location>
</feature>
<accession>A0A7H1B0Y0</accession>